<accession>A0ABD0QVC7</accession>
<keyword evidence="2" id="KW-1185">Reference proteome</keyword>
<dbReference type="Gene3D" id="2.30.29.30">
    <property type="entry name" value="Pleckstrin-homology domain (PH domain)/Phosphotyrosine-binding domain (PTB)"/>
    <property type="match status" value="1"/>
</dbReference>
<sequence length="77" mass="8692">AKEPKAVIKVDTINACFQPDKIGNPNGLQITYLKDNVTRNIFVYHDSSREIVEWFNSIRAAQLHYLKVAFPGATDAE</sequence>
<protein>
    <recommendedName>
        <fullName evidence="3">ADAP1 protein</fullName>
    </recommendedName>
</protein>
<proteinExistence type="predicted"/>
<dbReference type="SUPFAM" id="SSF50729">
    <property type="entry name" value="PH domain-like"/>
    <property type="match status" value="1"/>
</dbReference>
<name>A0ABD0QVC7_CIRMR</name>
<dbReference type="PANTHER" id="PTHR46021:SF3">
    <property type="entry name" value="ARF-GAP WITH DUAL PH DOMAIN-CONTAINING PROTEIN 1"/>
    <property type="match status" value="1"/>
</dbReference>
<comment type="caution">
    <text evidence="1">The sequence shown here is derived from an EMBL/GenBank/DDBJ whole genome shotgun (WGS) entry which is preliminary data.</text>
</comment>
<dbReference type="EMBL" id="JAMKFB020000006">
    <property type="protein sequence ID" value="KAL0190154.1"/>
    <property type="molecule type" value="Genomic_DNA"/>
</dbReference>
<evidence type="ECO:0000313" key="2">
    <source>
        <dbReference type="Proteomes" id="UP001529510"/>
    </source>
</evidence>
<dbReference type="Proteomes" id="UP001529510">
    <property type="component" value="Unassembled WGS sequence"/>
</dbReference>
<organism evidence="1 2">
    <name type="scientific">Cirrhinus mrigala</name>
    <name type="common">Mrigala</name>
    <dbReference type="NCBI Taxonomy" id="683832"/>
    <lineage>
        <taxon>Eukaryota</taxon>
        <taxon>Metazoa</taxon>
        <taxon>Chordata</taxon>
        <taxon>Craniata</taxon>
        <taxon>Vertebrata</taxon>
        <taxon>Euteleostomi</taxon>
        <taxon>Actinopterygii</taxon>
        <taxon>Neopterygii</taxon>
        <taxon>Teleostei</taxon>
        <taxon>Ostariophysi</taxon>
        <taxon>Cypriniformes</taxon>
        <taxon>Cyprinidae</taxon>
        <taxon>Labeoninae</taxon>
        <taxon>Labeonini</taxon>
        <taxon>Cirrhinus</taxon>
    </lineage>
</organism>
<dbReference type="InterPro" id="IPR011993">
    <property type="entry name" value="PH-like_dom_sf"/>
</dbReference>
<dbReference type="PANTHER" id="PTHR46021">
    <property type="entry name" value="ARF-GAP WITH DUAL PH DOMAIN-CONTAINING PROTEIN 1-LIKE PROTEIN"/>
    <property type="match status" value="1"/>
</dbReference>
<evidence type="ECO:0000313" key="1">
    <source>
        <dbReference type="EMBL" id="KAL0190154.1"/>
    </source>
</evidence>
<dbReference type="AlphaFoldDB" id="A0ABD0QVC7"/>
<evidence type="ECO:0008006" key="3">
    <source>
        <dbReference type="Google" id="ProtNLM"/>
    </source>
</evidence>
<gene>
    <name evidence="1" type="ORF">M9458_012852</name>
</gene>
<feature type="non-terminal residue" evidence="1">
    <location>
        <position position="77"/>
    </location>
</feature>
<feature type="non-terminal residue" evidence="1">
    <location>
        <position position="1"/>
    </location>
</feature>
<reference evidence="1 2" key="1">
    <citation type="submission" date="2024-05" db="EMBL/GenBank/DDBJ databases">
        <title>Genome sequencing and assembly of Indian major carp, Cirrhinus mrigala (Hamilton, 1822).</title>
        <authorList>
            <person name="Mohindra V."/>
            <person name="Chowdhury L.M."/>
            <person name="Lal K."/>
            <person name="Jena J.K."/>
        </authorList>
    </citation>
    <scope>NUCLEOTIDE SEQUENCE [LARGE SCALE GENOMIC DNA]</scope>
    <source>
        <strain evidence="1">CM1030</strain>
        <tissue evidence="1">Blood</tissue>
    </source>
</reference>
<dbReference type="InterPro" id="IPR052589">
    <property type="entry name" value="Arf-GAP_dual-PH_domain"/>
</dbReference>